<dbReference type="AlphaFoldDB" id="A0A4P6UKX0"/>
<proteinExistence type="predicted"/>
<accession>A0A4P6UKX0</accession>
<gene>
    <name evidence="1" type="ORF">DW355_07895</name>
</gene>
<dbReference type="OrthoDB" id="9204524at2"/>
<reference evidence="1 2" key="1">
    <citation type="submission" date="2018-07" db="EMBL/GenBank/DDBJ databases">
        <title>Exploring interactions and the metabolic potential of the ultra-small soil bacteria Hylemonella gracilis.</title>
        <authorList>
            <person name="Tyc O."/>
            <person name="Kulkarni P."/>
            <person name="Gawehns F."/>
            <person name="Hundscheid M."/>
            <person name="Zweers H."/>
            <person name="Garbeva P."/>
        </authorList>
    </citation>
    <scope>NUCLEOTIDE SEQUENCE [LARGE SCALE GENOMIC DNA]</scope>
    <source>
        <strain evidence="1 2">NS1</strain>
    </source>
</reference>
<dbReference type="Proteomes" id="UP000292939">
    <property type="component" value="Chromosome"/>
</dbReference>
<dbReference type="KEGG" id="hgr:DW355_07895"/>
<evidence type="ECO:0000313" key="2">
    <source>
        <dbReference type="Proteomes" id="UP000292939"/>
    </source>
</evidence>
<dbReference type="RefSeq" id="WP_131279067.1">
    <property type="nucleotide sequence ID" value="NZ_CP031395.1"/>
</dbReference>
<organism evidence="1 2">
    <name type="scientific">Hylemonella gracilis</name>
    <dbReference type="NCBI Taxonomy" id="80880"/>
    <lineage>
        <taxon>Bacteria</taxon>
        <taxon>Pseudomonadati</taxon>
        <taxon>Pseudomonadota</taxon>
        <taxon>Betaproteobacteria</taxon>
        <taxon>Burkholderiales</taxon>
        <taxon>Comamonadaceae</taxon>
        <taxon>Hylemonella</taxon>
    </lineage>
</organism>
<evidence type="ECO:0000313" key="1">
    <source>
        <dbReference type="EMBL" id="QBK04707.1"/>
    </source>
</evidence>
<protein>
    <submittedName>
        <fullName evidence="1">Uncharacterized protein</fullName>
    </submittedName>
</protein>
<sequence length="196" mass="22431">MRYLLVGNAPINGMEASIRDADVIIQTNKCLHVDLIPREKTKYVVITNTGTPSKKVVRHVRKLTARKKLGDFSLVFARNEAYSEEKIRRLKAAAKGFFSFFRSYRSFRCPLDKKAIAAEFKLIEIDADFSAELDKRLMALGMKEDQLPSTGLIAFEWIKTLMRSGDHLEPIGFTHQGWDGHPWSIEAQLVRPYTQE</sequence>
<dbReference type="EMBL" id="CP031395">
    <property type="protein sequence ID" value="QBK04707.1"/>
    <property type="molecule type" value="Genomic_DNA"/>
</dbReference>
<name>A0A4P6UKX0_9BURK</name>